<dbReference type="EMBL" id="JAMRYU010000006">
    <property type="protein sequence ID" value="MDC4240048.1"/>
    <property type="molecule type" value="Genomic_DNA"/>
</dbReference>
<name>A0A9X3XIV9_9CLOT</name>
<comment type="caution">
    <text evidence="1">The sequence shown here is derived from an EMBL/GenBank/DDBJ whole genome shotgun (WGS) entry which is preliminary data.</text>
</comment>
<proteinExistence type="predicted"/>
<keyword evidence="2" id="KW-1185">Reference proteome</keyword>
<dbReference type="AlphaFoldDB" id="A0A9X3XIV9"/>
<reference evidence="1" key="1">
    <citation type="submission" date="2022-05" db="EMBL/GenBank/DDBJ databases">
        <title>Draft genome sequence of Clostridium tertium strain CP3 isolated from Peru.</title>
        <authorList>
            <person name="Hurtado R."/>
            <person name="Lima L."/>
            <person name="Sousa T."/>
            <person name="Jaiswal A.K."/>
            <person name="Tiwari S."/>
            <person name="Maturrano L."/>
            <person name="Brenig B."/>
            <person name="Azevedo V."/>
        </authorList>
    </citation>
    <scope>NUCLEOTIDE SEQUENCE</scope>
    <source>
        <strain evidence="1">CP3</strain>
    </source>
</reference>
<organism evidence="1 2">
    <name type="scientific">Clostridium tertium</name>
    <dbReference type="NCBI Taxonomy" id="1559"/>
    <lineage>
        <taxon>Bacteria</taxon>
        <taxon>Bacillati</taxon>
        <taxon>Bacillota</taxon>
        <taxon>Clostridia</taxon>
        <taxon>Eubacteriales</taxon>
        <taxon>Clostridiaceae</taxon>
        <taxon>Clostridium</taxon>
    </lineage>
</organism>
<accession>A0A9X3XIV9</accession>
<dbReference type="Proteomes" id="UP001141183">
    <property type="component" value="Unassembled WGS sequence"/>
</dbReference>
<dbReference type="RefSeq" id="WP_272470230.1">
    <property type="nucleotide sequence ID" value="NZ_JAMRYU010000006.1"/>
</dbReference>
<protein>
    <submittedName>
        <fullName evidence="1">Uncharacterized protein</fullName>
    </submittedName>
</protein>
<gene>
    <name evidence="1" type="ORF">NE398_07715</name>
</gene>
<sequence>MINENNELIITTGEGFEIERIINKLGMKENVVNFINVNIKNEQLKQKETLKLQALIIEKVGGKDNYINLSDEEKAKISDEVLGEHEDIYNALLEIQSSTAKLGVDLMYDFVCKMPNAEKEIYKTLGKIFNKQMKEIENQPLGETVTQIKEIVKSKTFNDLFGFFN</sequence>
<evidence type="ECO:0000313" key="1">
    <source>
        <dbReference type="EMBL" id="MDC4240048.1"/>
    </source>
</evidence>
<evidence type="ECO:0000313" key="2">
    <source>
        <dbReference type="Proteomes" id="UP001141183"/>
    </source>
</evidence>